<dbReference type="Pfam" id="PF00733">
    <property type="entry name" value="Asn_synthase"/>
    <property type="match status" value="1"/>
</dbReference>
<dbReference type="EC" id="6.3.5.4" evidence="2"/>
<accession>A0A7X6BPR6</accession>
<dbReference type="AlphaFoldDB" id="A0A7X6BPR6"/>
<keyword evidence="3" id="KW-1185">Reference proteome</keyword>
<dbReference type="InterPro" id="IPR014729">
    <property type="entry name" value="Rossmann-like_a/b/a_fold"/>
</dbReference>
<keyword evidence="2" id="KW-0436">Ligase</keyword>
<dbReference type="GO" id="GO:0004066">
    <property type="term" value="F:asparagine synthase (glutamine-hydrolyzing) activity"/>
    <property type="evidence" value="ECO:0007669"/>
    <property type="project" value="UniProtKB-EC"/>
</dbReference>
<dbReference type="EMBL" id="JAATJM010000002">
    <property type="protein sequence ID" value="NJC42065.1"/>
    <property type="molecule type" value="Genomic_DNA"/>
</dbReference>
<evidence type="ECO:0000313" key="3">
    <source>
        <dbReference type="Proteomes" id="UP000587415"/>
    </source>
</evidence>
<evidence type="ECO:0000313" key="2">
    <source>
        <dbReference type="EMBL" id="NJC42065.1"/>
    </source>
</evidence>
<protein>
    <submittedName>
        <fullName evidence="2">Asparagine synthase (Glutamine-hydrolysing)</fullName>
        <ecNumber evidence="2">6.3.5.4</ecNumber>
    </submittedName>
</protein>
<dbReference type="GO" id="GO:0006529">
    <property type="term" value="P:asparagine biosynthetic process"/>
    <property type="evidence" value="ECO:0007669"/>
    <property type="project" value="InterPro"/>
</dbReference>
<dbReference type="InterPro" id="IPR001962">
    <property type="entry name" value="Asn_synthase"/>
</dbReference>
<dbReference type="RefSeq" id="WP_168048006.1">
    <property type="nucleotide sequence ID" value="NZ_JAATJM010000002.1"/>
</dbReference>
<sequence>MKIPGPDQTGYLVIDRGRLGDGGRPAVDRVAAALEREGWRPFGPIDDITILLGPRARLAVRQVGRRHFLIGDWRGGTDPLSTVIARSAGSADLARAAVRAGWGRYILVWRDEAGRLALLRDPTGALDCVWWRYGGAVLAAHEPPRLADALLPVDLEIDWPVLGEIAAAPELLGDRLALRGLTAVNPGALCVIGETAEATPAWAPTAFCRAGRDWDDSHGALIGVVDATVAALAAPHRRLIGELSGGLDSAIAASSLKATGYAGRAGFLNFHGDWREGDERPYATAAAGHLELALTAVRKPVEAITLAQLTPLGDSVRPALQGVDVTYDAEVAGRMRRGRATGLLTGQGGDAVFFQAPDPAVVIDRRRREGLVGLSPTFIAAVARWTRHSAWTVLGHALSPRARETGTPSRRHPWLEDADDLPPAKARQLRQFVNAQLFWGDCLRARAGDLLHPFLSQPVAEHCLAIPADRLITGVRDRGLARQAFAGRLPPLLTERRSKGDLSHFYGQVTRASLPVLTPLLLDGLQAAHGLIDRKSLEVELTEARLIWSPGYNRLLVGAVLEVWARSWQARIDDIRRAHIAVEPVEDARVQVP</sequence>
<dbReference type="SUPFAM" id="SSF52402">
    <property type="entry name" value="Adenine nucleotide alpha hydrolases-like"/>
    <property type="match status" value="1"/>
</dbReference>
<name>A0A7X6BPR6_9CAUL</name>
<feature type="domain" description="Asparagine synthetase" evidence="1">
    <location>
        <begin position="242"/>
        <end position="548"/>
    </location>
</feature>
<reference evidence="2 3" key="1">
    <citation type="submission" date="2020-03" db="EMBL/GenBank/DDBJ databases">
        <title>Genomic Encyclopedia of Type Strains, Phase IV (KMG-IV): sequencing the most valuable type-strain genomes for metagenomic binning, comparative biology and taxonomic classification.</title>
        <authorList>
            <person name="Goeker M."/>
        </authorList>
    </citation>
    <scope>NUCLEOTIDE SEQUENCE [LARGE SCALE GENOMIC DNA]</scope>
    <source>
        <strain evidence="2 3">DSM 4736</strain>
    </source>
</reference>
<comment type="caution">
    <text evidence="2">The sequence shown here is derived from an EMBL/GenBank/DDBJ whole genome shotgun (WGS) entry which is preliminary data.</text>
</comment>
<dbReference type="Proteomes" id="UP000587415">
    <property type="component" value="Unassembled WGS sequence"/>
</dbReference>
<evidence type="ECO:0000259" key="1">
    <source>
        <dbReference type="Pfam" id="PF00733"/>
    </source>
</evidence>
<gene>
    <name evidence="2" type="ORF">GGQ87_002360</name>
</gene>
<dbReference type="Gene3D" id="3.40.50.620">
    <property type="entry name" value="HUPs"/>
    <property type="match status" value="1"/>
</dbReference>
<proteinExistence type="predicted"/>
<organism evidence="2 3">
    <name type="scientific">Brevundimonas alba</name>
    <dbReference type="NCBI Taxonomy" id="74314"/>
    <lineage>
        <taxon>Bacteria</taxon>
        <taxon>Pseudomonadati</taxon>
        <taxon>Pseudomonadota</taxon>
        <taxon>Alphaproteobacteria</taxon>
        <taxon>Caulobacterales</taxon>
        <taxon>Caulobacteraceae</taxon>
        <taxon>Brevundimonas</taxon>
    </lineage>
</organism>